<dbReference type="InterPro" id="IPR000742">
    <property type="entry name" value="EGF"/>
</dbReference>
<feature type="signal peptide" evidence="10">
    <location>
        <begin position="1"/>
        <end position="28"/>
    </location>
</feature>
<keyword evidence="9" id="KW-0812">Transmembrane</keyword>
<accession>A0ABQ5KS62</accession>
<evidence type="ECO:0000256" key="5">
    <source>
        <dbReference type="ARBA" id="ARBA00022729"/>
    </source>
</evidence>
<evidence type="ECO:0000256" key="2">
    <source>
        <dbReference type="ARBA" id="ARBA00004442"/>
    </source>
</evidence>
<evidence type="ECO:0000256" key="10">
    <source>
        <dbReference type="SAM" id="SignalP"/>
    </source>
</evidence>
<dbReference type="NCBIfam" id="TIGR01376">
    <property type="entry name" value="POMP_repeat"/>
    <property type="match status" value="1"/>
</dbReference>
<keyword evidence="4" id="KW-0964">Secreted</keyword>
<dbReference type="EMBL" id="BQXS01010877">
    <property type="protein sequence ID" value="GKT34846.1"/>
    <property type="molecule type" value="Genomic_DNA"/>
</dbReference>
<feature type="transmembrane region" description="Helical" evidence="9">
    <location>
        <begin position="1361"/>
        <end position="1384"/>
    </location>
</feature>
<feature type="disulfide bond" evidence="8">
    <location>
        <begin position="870"/>
        <end position="879"/>
    </location>
</feature>
<evidence type="ECO:0000259" key="11">
    <source>
        <dbReference type="PROSITE" id="PS50026"/>
    </source>
</evidence>
<reference evidence="12" key="1">
    <citation type="submission" date="2022-03" db="EMBL/GenBank/DDBJ databases">
        <title>Draft genome sequence of Aduncisulcus paluster, a free-living microaerophilic Fornicata.</title>
        <authorList>
            <person name="Yuyama I."/>
            <person name="Kume K."/>
            <person name="Tamura T."/>
            <person name="Inagaki Y."/>
            <person name="Hashimoto T."/>
        </authorList>
    </citation>
    <scope>NUCLEOTIDE SEQUENCE</scope>
    <source>
        <strain evidence="12">NY0171</strain>
    </source>
</reference>
<keyword evidence="5 10" id="KW-0732">Signal</keyword>
<evidence type="ECO:0000256" key="6">
    <source>
        <dbReference type="ARBA" id="ARBA00023136"/>
    </source>
</evidence>
<organism evidence="12 13">
    <name type="scientific">Aduncisulcus paluster</name>
    <dbReference type="NCBI Taxonomy" id="2918883"/>
    <lineage>
        <taxon>Eukaryota</taxon>
        <taxon>Metamonada</taxon>
        <taxon>Carpediemonas-like organisms</taxon>
        <taxon>Aduncisulcus</taxon>
    </lineage>
</organism>
<evidence type="ECO:0000313" key="13">
    <source>
        <dbReference type="Proteomes" id="UP001057375"/>
    </source>
</evidence>
<keyword evidence="9" id="KW-1133">Transmembrane helix</keyword>
<comment type="subcellular location">
    <subcellularLocation>
        <location evidence="1">Cell envelope</location>
    </subcellularLocation>
    <subcellularLocation>
        <location evidence="2">Cell outer membrane</location>
    </subcellularLocation>
    <subcellularLocation>
        <location evidence="3">Secreted</location>
    </subcellularLocation>
</comment>
<feature type="domain" description="EGF-like" evidence="11">
    <location>
        <begin position="840"/>
        <end position="880"/>
    </location>
</feature>
<evidence type="ECO:0000256" key="9">
    <source>
        <dbReference type="SAM" id="Phobius"/>
    </source>
</evidence>
<gene>
    <name evidence="12" type="ORF">ADUPG1_008123</name>
</gene>
<protein>
    <recommendedName>
        <fullName evidence="11">EGF-like domain-containing protein</fullName>
    </recommendedName>
</protein>
<comment type="caution">
    <text evidence="12">The sequence shown here is derived from an EMBL/GenBank/DDBJ whole genome shotgun (WGS) entry which is preliminary data.</text>
</comment>
<keyword evidence="8" id="KW-0245">EGF-like domain</keyword>
<dbReference type="PROSITE" id="PS00022">
    <property type="entry name" value="EGF_1"/>
    <property type="match status" value="1"/>
</dbReference>
<name>A0ABQ5KS62_9EUKA</name>
<dbReference type="PROSITE" id="PS50026">
    <property type="entry name" value="EGF_3"/>
    <property type="match status" value="1"/>
</dbReference>
<proteinExistence type="predicted"/>
<keyword evidence="13" id="KW-1185">Reference proteome</keyword>
<dbReference type="SUPFAM" id="SSF51126">
    <property type="entry name" value="Pectin lyase-like"/>
    <property type="match status" value="1"/>
</dbReference>
<dbReference type="InterPro" id="IPR011050">
    <property type="entry name" value="Pectin_lyase_fold/virulence"/>
</dbReference>
<dbReference type="InterPro" id="IPR003368">
    <property type="entry name" value="POMP_repeat"/>
</dbReference>
<evidence type="ECO:0000256" key="8">
    <source>
        <dbReference type="PROSITE-ProRule" id="PRU00076"/>
    </source>
</evidence>
<evidence type="ECO:0000256" key="4">
    <source>
        <dbReference type="ARBA" id="ARBA00022525"/>
    </source>
</evidence>
<evidence type="ECO:0000256" key="3">
    <source>
        <dbReference type="ARBA" id="ARBA00004613"/>
    </source>
</evidence>
<keyword evidence="7" id="KW-0998">Cell outer membrane</keyword>
<feature type="chain" id="PRO_5045669975" description="EGF-like domain-containing protein" evidence="10">
    <location>
        <begin position="29"/>
        <end position="1447"/>
    </location>
</feature>
<evidence type="ECO:0000313" key="12">
    <source>
        <dbReference type="EMBL" id="GKT34846.1"/>
    </source>
</evidence>
<sequence>MKLIIHPQCFFLILCSLLILQLVSPSNCENDDNSTTVFVSSVGDDASLTCDQENPCKTLSGAFQWIFNNYTDNIATSLNIALISSEYPIAETDYIDFGDSISITDDFSTGTFQSLASVSIQCVDGTTILSPSNEMNIPSNQSACVLSLPSVSSASALNINTSISFSMQNIILIPYKEATTLYRFPFISSTSSLSSTFTGIKYGPGTWDFGEIPTLEDSISSPNDDIDPSNYNACFIKAKKSSVSFIGGTVKNVSVVALVSITDLYFIGGKTILIEDSTFDNIILSSSANLLSAYDDSSSSKTLPEKDQKTTPRINPITGNDFTYSISGSSFSNFSASHDNVIIAAIIHNTNTDHTISISSSTFSTFTASALTSTGGVVLYSVGSLTTLSDVTVEHTESVLSGGGTSYGAIKVMCSGRGCVDVANLTCTDTNAKKGGCLYLDLSESDDEVSQTVTTIAGMHVSQCQQPLYVSVSDVDNLVFDSLYVESSTSYSSNTAPVSIVSFQKQHSGSLTISNSQFTSNTSYTSGGAISVSYIDVDISNSQFIGNTSTQEPDNGTTTPVSNASSYNGGAISIDNVFSVSLEHVTFENNTAQSMGGDIAINVGSTLSQASTVIFSDVTSSHASSQTGGGSAAIYADTVQLSNSSFSSPTASSSSLSQSHGGAVYLDSAYSSTLSVSLSSIQIDRAISSGCGGGVYANSSFMTLAINTVFLEMCEALVGGGMCLSTALLTLSNSTTNSNLLNDRDSTAQQGRNPFDLTSSTNLQIINCSSTGLMGGSAINFSYLGSPLYTGSVATDAIYGLLDTTSIQNDDPVDAPVTFSYSLDSSISFGSAIVDADNVDEEACENPAFNPYSNGSLFRVWNNVSETCECVPGFTGGLCTTLSQQGVDGVKGLFGTAVKPSGYNITPEDPSSLPSNTASQPLGLITSILDDSILVTADDTDIFMFSVGTNDSIDDDAGLMMPLGVVFIGGMHEDSLIKSVSGNESIDDLSILGDNDIQDSTMSIIGISALSPSSSYYSEFLAPASFALCLSDGIVIVDIHDTLTHARYEEMHTNMVYCDAITPVGASVDFTTLLFSVWLEEATTSNNGESASFSSENLSSPNIQPNDTADLQMSITGEYVSGTDVLLVSNDPITLDPNAQCGLFIDGIGCMNCSAKGQCKFSFYSISLSHEKMKVDLTATQDISLSKDSDSSDSYSVIPSICFSDDIIVLTMDSSTIHILGLNSHNNVRTSVYISAASLVSSSSDDTSWKILEDGISCSGRRVAITVYDANNALNVYESVVDCDGPVIDTLKCNVIHRFHSGGGSEEEYGSSVGVGSAHTLCVGTPSATSLNNPIGGRVYCYNIEESIPLSFQDSSLTGGVIFLMVLGVLLSIVPLAITVFLAVKANIKKNADRDNFIHSLTSGGTLEEMTETTVRESTYQQISQPSLESIGILENSEDEATVSLTS</sequence>
<dbReference type="Proteomes" id="UP001057375">
    <property type="component" value="Unassembled WGS sequence"/>
</dbReference>
<evidence type="ECO:0000256" key="7">
    <source>
        <dbReference type="ARBA" id="ARBA00023237"/>
    </source>
</evidence>
<comment type="caution">
    <text evidence="8">Lacks conserved residue(s) required for the propagation of feature annotation.</text>
</comment>
<evidence type="ECO:0000256" key="1">
    <source>
        <dbReference type="ARBA" id="ARBA00004196"/>
    </source>
</evidence>
<keyword evidence="6 9" id="KW-0472">Membrane</keyword>
<keyword evidence="8" id="KW-1015">Disulfide bond</keyword>
<dbReference type="PROSITE" id="PS01186">
    <property type="entry name" value="EGF_2"/>
    <property type="match status" value="1"/>
</dbReference>